<dbReference type="STRING" id="320771.Cflav_PD4577"/>
<keyword evidence="2" id="KW-0732">Signal</keyword>
<feature type="chain" id="PRO_5002894701" evidence="2">
    <location>
        <begin position="27"/>
        <end position="408"/>
    </location>
</feature>
<dbReference type="GO" id="GO:0005829">
    <property type="term" value="C:cytosol"/>
    <property type="evidence" value="ECO:0007669"/>
    <property type="project" value="TreeGrafter"/>
</dbReference>
<evidence type="ECO:0000313" key="3">
    <source>
        <dbReference type="EMBL" id="EEF61914.1"/>
    </source>
</evidence>
<evidence type="ECO:0000256" key="1">
    <source>
        <dbReference type="ARBA" id="ARBA00010552"/>
    </source>
</evidence>
<dbReference type="CDD" id="cd00448">
    <property type="entry name" value="YjgF_YER057c_UK114_family"/>
    <property type="match status" value="2"/>
</dbReference>
<dbReference type="Gene3D" id="3.30.1330.40">
    <property type="entry name" value="RutC-like"/>
    <property type="match status" value="3"/>
</dbReference>
<organism evidence="3 4">
    <name type="scientific">Pedosphaera parvula (strain Ellin514)</name>
    <dbReference type="NCBI Taxonomy" id="320771"/>
    <lineage>
        <taxon>Bacteria</taxon>
        <taxon>Pseudomonadati</taxon>
        <taxon>Verrucomicrobiota</taxon>
        <taxon>Pedosphaerae</taxon>
        <taxon>Pedosphaerales</taxon>
        <taxon>Pedosphaeraceae</taxon>
        <taxon>Pedosphaera</taxon>
    </lineage>
</organism>
<dbReference type="Proteomes" id="UP000003688">
    <property type="component" value="Unassembled WGS sequence"/>
</dbReference>
<dbReference type="AlphaFoldDB" id="B9XE23"/>
<dbReference type="RefSeq" id="WP_007414071.1">
    <property type="nucleotide sequence ID" value="NZ_ABOX02000007.1"/>
</dbReference>
<evidence type="ECO:0000256" key="2">
    <source>
        <dbReference type="SAM" id="SignalP"/>
    </source>
</evidence>
<evidence type="ECO:0000313" key="4">
    <source>
        <dbReference type="Proteomes" id="UP000003688"/>
    </source>
</evidence>
<dbReference type="PANTHER" id="PTHR11803:SF58">
    <property type="entry name" value="PROTEIN HMF1-RELATED"/>
    <property type="match status" value="1"/>
</dbReference>
<protein>
    <submittedName>
        <fullName evidence="3">Endoribonuclease L-PSP</fullName>
    </submittedName>
</protein>
<keyword evidence="4" id="KW-1185">Reference proteome</keyword>
<accession>B9XE23</accession>
<dbReference type="InterPro" id="IPR006175">
    <property type="entry name" value="YjgF/YER057c/UK114"/>
</dbReference>
<gene>
    <name evidence="3" type="ORF">Cflav_PD4577</name>
</gene>
<feature type="signal peptide" evidence="2">
    <location>
        <begin position="1"/>
        <end position="26"/>
    </location>
</feature>
<name>B9XE23_PEDPL</name>
<proteinExistence type="inferred from homology"/>
<reference evidence="3 4" key="1">
    <citation type="journal article" date="2011" name="J. Bacteriol.">
        <title>Genome sequence of 'Pedosphaera parvula' Ellin514, an aerobic Verrucomicrobial isolate from pasture soil.</title>
        <authorList>
            <person name="Kant R."/>
            <person name="van Passel M.W."/>
            <person name="Sangwan P."/>
            <person name="Palva A."/>
            <person name="Lucas S."/>
            <person name="Copeland A."/>
            <person name="Lapidus A."/>
            <person name="Glavina Del Rio T."/>
            <person name="Dalin E."/>
            <person name="Tice H."/>
            <person name="Bruce D."/>
            <person name="Goodwin L."/>
            <person name="Pitluck S."/>
            <person name="Chertkov O."/>
            <person name="Larimer F.W."/>
            <person name="Land M.L."/>
            <person name="Hauser L."/>
            <person name="Brettin T.S."/>
            <person name="Detter J.C."/>
            <person name="Han S."/>
            <person name="de Vos W.M."/>
            <person name="Janssen P.H."/>
            <person name="Smidt H."/>
        </authorList>
    </citation>
    <scope>NUCLEOTIDE SEQUENCE [LARGE SCALE GENOMIC DNA]</scope>
    <source>
        <strain evidence="3 4">Ellin514</strain>
    </source>
</reference>
<comment type="caution">
    <text evidence="3">The sequence shown here is derived from an EMBL/GenBank/DDBJ whole genome shotgun (WGS) entry which is preliminary data.</text>
</comment>
<dbReference type="InterPro" id="IPR035959">
    <property type="entry name" value="RutC-like_sf"/>
</dbReference>
<dbReference type="EMBL" id="ABOX02000007">
    <property type="protein sequence ID" value="EEF61914.1"/>
    <property type="molecule type" value="Genomic_DNA"/>
</dbReference>
<dbReference type="PANTHER" id="PTHR11803">
    <property type="entry name" value="2-IMINOBUTANOATE/2-IMINOPROPANOATE DEAMINASE RIDA"/>
    <property type="match status" value="1"/>
</dbReference>
<dbReference type="OrthoDB" id="9803101at2"/>
<dbReference type="Pfam" id="PF01042">
    <property type="entry name" value="Ribonuc_L-PSP"/>
    <property type="match status" value="3"/>
</dbReference>
<sequence length="408" mass="43958" precursor="true">MKIKPLAGGLLLLTLFVHGLANNAYAAQSESIRYVAAEKERWASKAVIVDDVPLAHTAQFLPFSEKGEIVGKGNVAQQTKQSIENLKRALVLAGTDWTHVVKINVYVSRDENVESVAKVLAQTFSGKAKPSVTFVTGNLTTPDALVAMDAVAVVKTEKPQSSSQRMAMQQGFKDKTAAVAILPSGGKFYISGQAKNGDITEATRGTLASLEETLKFLGLSKTHVVQLKAFMQPISDKEIVEAEVAKFFEGELAPPVVYVEWSSPTNTPIEIEMIASEGKSEESRGDSVVFSTPPKLTTSKVFSRVAHVRNGKSIYLSGLYGKQSTSGAEQVREIFDELKTIANETGSDLEHLVKATYYVSDSEASAKLNDIRPEFYNPLRPPAASKAMVKGVGSTGNTITVDMIAVAK</sequence>
<dbReference type="SUPFAM" id="SSF55298">
    <property type="entry name" value="YjgF-like"/>
    <property type="match status" value="3"/>
</dbReference>
<comment type="similarity">
    <text evidence="1">Belongs to the RutC family.</text>
</comment>
<dbReference type="GO" id="GO:0019239">
    <property type="term" value="F:deaminase activity"/>
    <property type="evidence" value="ECO:0007669"/>
    <property type="project" value="TreeGrafter"/>
</dbReference>